<accession>A0A9J6DN25</accession>
<reference evidence="2" key="2">
    <citation type="submission" date="2021-09" db="EMBL/GenBank/DDBJ databases">
        <authorList>
            <person name="Jia N."/>
            <person name="Wang J."/>
            <person name="Shi W."/>
            <person name="Du L."/>
            <person name="Sun Y."/>
            <person name="Zhan W."/>
            <person name="Jiang J."/>
            <person name="Wang Q."/>
            <person name="Zhang B."/>
            <person name="Ji P."/>
            <person name="Sakyi L.B."/>
            <person name="Cui X."/>
            <person name="Yuan T."/>
            <person name="Jiang B."/>
            <person name="Yang W."/>
            <person name="Lam T.T.-Y."/>
            <person name="Chang Q."/>
            <person name="Ding S."/>
            <person name="Wang X."/>
            <person name="Zhu J."/>
            <person name="Ruan X."/>
            <person name="Zhao L."/>
            <person name="Wei J."/>
            <person name="Que T."/>
            <person name="Du C."/>
            <person name="Cheng J."/>
            <person name="Dai P."/>
            <person name="Han X."/>
            <person name="Huang E."/>
            <person name="Gao Y."/>
            <person name="Liu J."/>
            <person name="Shao H."/>
            <person name="Ye R."/>
            <person name="Li L."/>
            <person name="Wei W."/>
            <person name="Wang X."/>
            <person name="Wang C."/>
            <person name="Huo Q."/>
            <person name="Li W."/>
            <person name="Guo W."/>
            <person name="Chen H."/>
            <person name="Chen S."/>
            <person name="Zhou L."/>
            <person name="Zhou L."/>
            <person name="Ni X."/>
            <person name="Tian J."/>
            <person name="Zhou Y."/>
            <person name="Sheng Y."/>
            <person name="Liu T."/>
            <person name="Pan Y."/>
            <person name="Xia L."/>
            <person name="Li J."/>
            <person name="Zhao F."/>
            <person name="Cao W."/>
        </authorList>
    </citation>
    <scope>NUCLEOTIDE SEQUENCE</scope>
    <source>
        <strain evidence="2">Rmic-2018</strain>
        <tissue evidence="2">Larvae</tissue>
    </source>
</reference>
<comment type="caution">
    <text evidence="2">The sequence shown here is derived from an EMBL/GenBank/DDBJ whole genome shotgun (WGS) entry which is preliminary data.</text>
</comment>
<evidence type="ECO:0000313" key="2">
    <source>
        <dbReference type="EMBL" id="KAH8023425.1"/>
    </source>
</evidence>
<gene>
    <name evidence="2" type="ORF">HPB51_014540</name>
</gene>
<evidence type="ECO:0000256" key="1">
    <source>
        <dbReference type="SAM" id="MobiDB-lite"/>
    </source>
</evidence>
<feature type="region of interest" description="Disordered" evidence="1">
    <location>
        <begin position="27"/>
        <end position="48"/>
    </location>
</feature>
<dbReference type="EMBL" id="JABSTU010000008">
    <property type="protein sequence ID" value="KAH8023425.1"/>
    <property type="molecule type" value="Genomic_DNA"/>
</dbReference>
<dbReference type="Proteomes" id="UP000821866">
    <property type="component" value="Chromosome 6"/>
</dbReference>
<reference evidence="2" key="1">
    <citation type="journal article" date="2020" name="Cell">
        <title>Large-Scale Comparative Analyses of Tick Genomes Elucidate Their Genetic Diversity and Vector Capacities.</title>
        <authorList>
            <consortium name="Tick Genome and Microbiome Consortium (TIGMIC)"/>
            <person name="Jia N."/>
            <person name="Wang J."/>
            <person name="Shi W."/>
            <person name="Du L."/>
            <person name="Sun Y."/>
            <person name="Zhan W."/>
            <person name="Jiang J.F."/>
            <person name="Wang Q."/>
            <person name="Zhang B."/>
            <person name="Ji P."/>
            <person name="Bell-Sakyi L."/>
            <person name="Cui X.M."/>
            <person name="Yuan T.T."/>
            <person name="Jiang B.G."/>
            <person name="Yang W.F."/>
            <person name="Lam T.T."/>
            <person name="Chang Q.C."/>
            <person name="Ding S.J."/>
            <person name="Wang X.J."/>
            <person name="Zhu J.G."/>
            <person name="Ruan X.D."/>
            <person name="Zhao L."/>
            <person name="Wei J.T."/>
            <person name="Ye R.Z."/>
            <person name="Que T.C."/>
            <person name="Du C.H."/>
            <person name="Zhou Y.H."/>
            <person name="Cheng J.X."/>
            <person name="Dai P.F."/>
            <person name="Guo W.B."/>
            <person name="Han X.H."/>
            <person name="Huang E.J."/>
            <person name="Li L.F."/>
            <person name="Wei W."/>
            <person name="Gao Y.C."/>
            <person name="Liu J.Z."/>
            <person name="Shao H.Z."/>
            <person name="Wang X."/>
            <person name="Wang C.C."/>
            <person name="Yang T.C."/>
            <person name="Huo Q.B."/>
            <person name="Li W."/>
            <person name="Chen H.Y."/>
            <person name="Chen S.E."/>
            <person name="Zhou L.G."/>
            <person name="Ni X.B."/>
            <person name="Tian J.H."/>
            <person name="Sheng Y."/>
            <person name="Liu T."/>
            <person name="Pan Y.S."/>
            <person name="Xia L.Y."/>
            <person name="Li J."/>
            <person name="Zhao F."/>
            <person name="Cao W.C."/>
        </authorList>
    </citation>
    <scope>NUCLEOTIDE SEQUENCE</scope>
    <source>
        <strain evidence="2">Rmic-2018</strain>
    </source>
</reference>
<sequence length="206" mass="22440">MGQPPSSPGWVAGLKESIANASLLWPSTSSSARQRHASGPALPQRLSVSGSDPLAQEIQELFKNTTLASGVPSANRSRSVPVHQMLLLQEEMEPHGLSGMLDNFSKSYPATPSMNQCFNFPQQPATTSDTLAYTGGDALAQQEDVFLASDWNSSTLETEPAVKFEDNDDFDAELQSTLEDLKDCDEFSKFAKELDFTAENEDDEMT</sequence>
<protein>
    <submittedName>
        <fullName evidence="2">Uncharacterized protein</fullName>
    </submittedName>
</protein>
<keyword evidence="3" id="KW-1185">Reference proteome</keyword>
<dbReference type="AlphaFoldDB" id="A0A9J6DN25"/>
<dbReference type="VEuPathDB" id="VectorBase:LOC119172396"/>
<proteinExistence type="predicted"/>
<evidence type="ECO:0000313" key="3">
    <source>
        <dbReference type="Proteomes" id="UP000821866"/>
    </source>
</evidence>
<name>A0A9J6DN25_RHIMP</name>
<organism evidence="2 3">
    <name type="scientific">Rhipicephalus microplus</name>
    <name type="common">Cattle tick</name>
    <name type="synonym">Boophilus microplus</name>
    <dbReference type="NCBI Taxonomy" id="6941"/>
    <lineage>
        <taxon>Eukaryota</taxon>
        <taxon>Metazoa</taxon>
        <taxon>Ecdysozoa</taxon>
        <taxon>Arthropoda</taxon>
        <taxon>Chelicerata</taxon>
        <taxon>Arachnida</taxon>
        <taxon>Acari</taxon>
        <taxon>Parasitiformes</taxon>
        <taxon>Ixodida</taxon>
        <taxon>Ixodoidea</taxon>
        <taxon>Ixodidae</taxon>
        <taxon>Rhipicephalinae</taxon>
        <taxon>Rhipicephalus</taxon>
        <taxon>Boophilus</taxon>
    </lineage>
</organism>